<evidence type="ECO:0000313" key="1">
    <source>
        <dbReference type="EMBL" id="EUB56250.1"/>
    </source>
</evidence>
<dbReference type="AlphaFoldDB" id="W6U545"/>
<keyword evidence="2" id="KW-1185">Reference proteome</keyword>
<protein>
    <submittedName>
        <fullName evidence="1">Uncharacterized protein</fullName>
    </submittedName>
</protein>
<name>W6U545_ECHGR</name>
<comment type="caution">
    <text evidence="1">The sequence shown here is derived from an EMBL/GenBank/DDBJ whole genome shotgun (WGS) entry which is preliminary data.</text>
</comment>
<organism evidence="1 2">
    <name type="scientific">Echinococcus granulosus</name>
    <name type="common">Hydatid tapeworm</name>
    <dbReference type="NCBI Taxonomy" id="6210"/>
    <lineage>
        <taxon>Eukaryota</taxon>
        <taxon>Metazoa</taxon>
        <taxon>Spiralia</taxon>
        <taxon>Lophotrochozoa</taxon>
        <taxon>Platyhelminthes</taxon>
        <taxon>Cestoda</taxon>
        <taxon>Eucestoda</taxon>
        <taxon>Cyclophyllidea</taxon>
        <taxon>Taeniidae</taxon>
        <taxon>Echinococcus</taxon>
        <taxon>Echinococcus granulosus group</taxon>
    </lineage>
</organism>
<dbReference type="KEGG" id="egl:EGR_08912"/>
<accession>W6U545</accession>
<gene>
    <name evidence="1" type="ORF">EGR_08912</name>
</gene>
<proteinExistence type="predicted"/>
<dbReference type="EMBL" id="APAU02000123">
    <property type="protein sequence ID" value="EUB56250.1"/>
    <property type="molecule type" value="Genomic_DNA"/>
</dbReference>
<dbReference type="RefSeq" id="XP_024347446.1">
    <property type="nucleotide sequence ID" value="XM_024498161.1"/>
</dbReference>
<evidence type="ECO:0000313" key="2">
    <source>
        <dbReference type="Proteomes" id="UP000019149"/>
    </source>
</evidence>
<dbReference type="Proteomes" id="UP000019149">
    <property type="component" value="Unassembled WGS sequence"/>
</dbReference>
<dbReference type="GeneID" id="36344627"/>
<dbReference type="CTD" id="36344627"/>
<sequence length="115" mass="12964">MNDLQAHYNDSVAHFEGTGDLVAGEQCLREATTLADLADLIATLVLHYLALLKAKRLIHTQRSLFDCHRLALLRGEAFLLMWYINMEEFLISSNFVTCRFAGMPEKASKFADSLT</sequence>
<reference evidence="1 2" key="1">
    <citation type="journal article" date="2013" name="Nat. Genet.">
        <title>The genome of the hydatid tapeworm Echinococcus granulosus.</title>
        <authorList>
            <person name="Zheng H."/>
            <person name="Zhang W."/>
            <person name="Zhang L."/>
            <person name="Zhang Z."/>
            <person name="Li J."/>
            <person name="Lu G."/>
            <person name="Zhu Y."/>
            <person name="Wang Y."/>
            <person name="Huang Y."/>
            <person name="Liu J."/>
            <person name="Kang H."/>
            <person name="Chen J."/>
            <person name="Wang L."/>
            <person name="Chen A."/>
            <person name="Yu S."/>
            <person name="Gao Z."/>
            <person name="Jin L."/>
            <person name="Gu W."/>
            <person name="Wang Z."/>
            <person name="Zhao L."/>
            <person name="Shi B."/>
            <person name="Wen H."/>
            <person name="Lin R."/>
            <person name="Jones M.K."/>
            <person name="Brejova B."/>
            <person name="Vinar T."/>
            <person name="Zhao G."/>
            <person name="McManus D.P."/>
            <person name="Chen Z."/>
            <person name="Zhou Y."/>
            <person name="Wang S."/>
        </authorList>
    </citation>
    <scope>NUCLEOTIDE SEQUENCE [LARGE SCALE GENOMIC DNA]</scope>
</reference>